<gene>
    <name evidence="2" type="ORF">Aru02nite_57630</name>
</gene>
<evidence type="ECO:0000313" key="2">
    <source>
        <dbReference type="EMBL" id="GID14874.1"/>
    </source>
</evidence>
<dbReference type="Proteomes" id="UP000612808">
    <property type="component" value="Unassembled WGS sequence"/>
</dbReference>
<organism evidence="2 3">
    <name type="scientific">Actinocatenispora rupis</name>
    <dbReference type="NCBI Taxonomy" id="519421"/>
    <lineage>
        <taxon>Bacteria</taxon>
        <taxon>Bacillati</taxon>
        <taxon>Actinomycetota</taxon>
        <taxon>Actinomycetes</taxon>
        <taxon>Micromonosporales</taxon>
        <taxon>Micromonosporaceae</taxon>
        <taxon>Actinocatenispora</taxon>
    </lineage>
</organism>
<proteinExistence type="predicted"/>
<keyword evidence="3" id="KW-1185">Reference proteome</keyword>
<accession>A0A8J3JDT6</accession>
<protein>
    <submittedName>
        <fullName evidence="2">Uncharacterized protein</fullName>
    </submittedName>
</protein>
<dbReference type="EMBL" id="BOMB01000034">
    <property type="protein sequence ID" value="GID14874.1"/>
    <property type="molecule type" value="Genomic_DNA"/>
</dbReference>
<sequence length="56" mass="5951">MADGRVSVDVYDGPRCLTDDESFDADPTDEQIALLIATATPPLLDRSPAWGTDSAV</sequence>
<name>A0A8J3JDT6_9ACTN</name>
<evidence type="ECO:0000256" key="1">
    <source>
        <dbReference type="SAM" id="MobiDB-lite"/>
    </source>
</evidence>
<feature type="region of interest" description="Disordered" evidence="1">
    <location>
        <begin position="1"/>
        <end position="24"/>
    </location>
</feature>
<dbReference type="AlphaFoldDB" id="A0A8J3JDT6"/>
<comment type="caution">
    <text evidence="2">The sequence shown here is derived from an EMBL/GenBank/DDBJ whole genome shotgun (WGS) entry which is preliminary data.</text>
</comment>
<evidence type="ECO:0000313" key="3">
    <source>
        <dbReference type="Proteomes" id="UP000612808"/>
    </source>
</evidence>
<dbReference type="RefSeq" id="WP_203662885.1">
    <property type="nucleotide sequence ID" value="NZ_BAAAZM010000012.1"/>
</dbReference>
<reference evidence="2" key="1">
    <citation type="submission" date="2021-01" db="EMBL/GenBank/DDBJ databases">
        <title>Whole genome shotgun sequence of Actinocatenispora rupis NBRC 107355.</title>
        <authorList>
            <person name="Komaki H."/>
            <person name="Tamura T."/>
        </authorList>
    </citation>
    <scope>NUCLEOTIDE SEQUENCE</scope>
    <source>
        <strain evidence="2">NBRC 107355</strain>
    </source>
</reference>